<evidence type="ECO:0000313" key="2">
    <source>
        <dbReference type="EMBL" id="OLO11208.1"/>
    </source>
</evidence>
<dbReference type="PANTHER" id="PTHR47469:SF2">
    <property type="entry name" value="OS06G0597600 PROTEIN"/>
    <property type="match status" value="1"/>
</dbReference>
<dbReference type="InterPro" id="IPR036188">
    <property type="entry name" value="FAD/NAD-bd_sf"/>
</dbReference>
<dbReference type="RefSeq" id="WP_075369366.1">
    <property type="nucleotide sequence ID" value="NZ_MSDQ01000025.1"/>
</dbReference>
<accession>A0A1Q8TC51</accession>
<protein>
    <recommendedName>
        <fullName evidence="1">2,6-dihydroxypyridine 3-monooxygenase substrate binding domain-containing protein</fullName>
    </recommendedName>
</protein>
<feature type="domain" description="2,6-dihydroxypyridine 3-monooxygenase substrate binding" evidence="1">
    <location>
        <begin position="166"/>
        <end position="294"/>
    </location>
</feature>
<evidence type="ECO:0000313" key="3">
    <source>
        <dbReference type="Proteomes" id="UP000186806"/>
    </source>
</evidence>
<dbReference type="Gene3D" id="3.50.50.60">
    <property type="entry name" value="FAD/NAD(P)-binding domain"/>
    <property type="match status" value="2"/>
</dbReference>
<name>A0A1Q8TC51_9GAMM</name>
<dbReference type="Pfam" id="PF22607">
    <property type="entry name" value="FAD_binding-like"/>
    <property type="match status" value="1"/>
</dbReference>
<dbReference type="PANTHER" id="PTHR47469">
    <property type="entry name" value="MONOOXYGENASE-LIKE"/>
    <property type="match status" value="1"/>
</dbReference>
<evidence type="ECO:0000259" key="1">
    <source>
        <dbReference type="Pfam" id="PF22607"/>
    </source>
</evidence>
<gene>
    <name evidence="2" type="ORF">BTW10_10435</name>
</gene>
<reference evidence="2 3" key="1">
    <citation type="submission" date="2016-12" db="EMBL/GenBank/DDBJ databases">
        <title>Draft genome sequences of strains Salinicola socius SMB35, Salinicola sp. MH3R3-1 and Chromohalobacter sp. SMB17 from the Verkhnekamsk potash mining region of Russia.</title>
        <authorList>
            <person name="Mavrodi D.V."/>
            <person name="Olsson B.E."/>
            <person name="Korsakova E.S."/>
            <person name="Pyankova A."/>
            <person name="Mavrodi O.V."/>
            <person name="Plotnikova E.G."/>
        </authorList>
    </citation>
    <scope>NUCLEOTIDE SEQUENCE [LARGE SCALE GENOMIC DNA]</scope>
    <source>
        <strain evidence="2 3">SMB17</strain>
    </source>
</reference>
<sequence>MDDPRTLKIALAGGSIGGLAAGIALRGIGAEVDVFEREPGPLQTGGAGIVVQPDLLDLLAHHGAPSLPMTGCSQRRYLTPGGDAARTASARQQFTSWEAIYRTMRAVFPDARYHLDTQVTGYEKSARGVAVEIANHGTIEADLLVAADGAHSATRRALQPRVESRYAGYIAWRGTVPEAEVGADLLAAFDDCFTFCEACSGGHMLVYLIPGDGADVRVGQRRLNWVWYVAADDDELAACLTDRFGTRHHASLPRGSASETALVSLRRRAEGELAPVMAELVAATAEPFIQKITDIAVARTVFERVMLLGDAAFLVRPHTAAAAAKACFDAARLAAALVDAGNDIDAALAAAERAQLRYGRRLVERGIALGSDWPARRA</sequence>
<organism evidence="2 3">
    <name type="scientific">Chromohalobacter japonicus</name>
    <dbReference type="NCBI Taxonomy" id="223900"/>
    <lineage>
        <taxon>Bacteria</taxon>
        <taxon>Pseudomonadati</taxon>
        <taxon>Pseudomonadota</taxon>
        <taxon>Gammaproteobacteria</taxon>
        <taxon>Oceanospirillales</taxon>
        <taxon>Halomonadaceae</taxon>
        <taxon>Chromohalobacter</taxon>
    </lineage>
</organism>
<proteinExistence type="predicted"/>
<keyword evidence="3" id="KW-1185">Reference proteome</keyword>
<dbReference type="NCBIfam" id="NF005566">
    <property type="entry name" value="PRK07236.1"/>
    <property type="match status" value="1"/>
</dbReference>
<dbReference type="SUPFAM" id="SSF51905">
    <property type="entry name" value="FAD/NAD(P)-binding domain"/>
    <property type="match status" value="1"/>
</dbReference>
<dbReference type="InterPro" id="IPR054707">
    <property type="entry name" value="DhpH_subs-bd"/>
</dbReference>
<dbReference type="SUPFAM" id="SSF54373">
    <property type="entry name" value="FAD-linked reductases, C-terminal domain"/>
    <property type="match status" value="1"/>
</dbReference>
<dbReference type="Proteomes" id="UP000186806">
    <property type="component" value="Unassembled WGS sequence"/>
</dbReference>
<dbReference type="PRINTS" id="PR00420">
    <property type="entry name" value="RNGMNOXGNASE"/>
</dbReference>
<dbReference type="AlphaFoldDB" id="A0A1Q8TC51"/>
<dbReference type="InterPro" id="IPR053212">
    <property type="entry name" value="DHP_3-monooxygenase"/>
</dbReference>
<comment type="caution">
    <text evidence="2">The sequence shown here is derived from an EMBL/GenBank/DDBJ whole genome shotgun (WGS) entry which is preliminary data.</text>
</comment>
<dbReference type="EMBL" id="MSDQ01000025">
    <property type="protein sequence ID" value="OLO11208.1"/>
    <property type="molecule type" value="Genomic_DNA"/>
</dbReference>